<gene>
    <name evidence="5" type="ORF">DCC35_02050</name>
</gene>
<dbReference type="RefSeq" id="WP_137089219.1">
    <property type="nucleotide sequence ID" value="NZ_CP028923.1"/>
</dbReference>
<dbReference type="GO" id="GO:0043565">
    <property type="term" value="F:sequence-specific DNA binding"/>
    <property type="evidence" value="ECO:0007669"/>
    <property type="project" value="InterPro"/>
</dbReference>
<dbReference type="KEGG" id="fpf:DCC35_02050"/>
<accession>A0A4D7JM09</accession>
<dbReference type="PANTHER" id="PTHR30154:SF34">
    <property type="entry name" value="TRANSCRIPTIONAL REGULATOR AZLB"/>
    <property type="match status" value="1"/>
</dbReference>
<dbReference type="Gene3D" id="1.10.10.10">
    <property type="entry name" value="Winged helix-like DNA-binding domain superfamily/Winged helix DNA-binding domain"/>
    <property type="match status" value="1"/>
</dbReference>
<dbReference type="SUPFAM" id="SSF46785">
    <property type="entry name" value="Winged helix' DNA-binding domain"/>
    <property type="match status" value="1"/>
</dbReference>
<dbReference type="OrthoDB" id="9800326at2"/>
<dbReference type="EMBL" id="CP028923">
    <property type="protein sequence ID" value="QCK13622.1"/>
    <property type="molecule type" value="Genomic_DNA"/>
</dbReference>
<name>A0A4D7JM09_9BACT</name>
<dbReference type="InterPro" id="IPR019888">
    <property type="entry name" value="Tscrpt_reg_AsnC-like"/>
</dbReference>
<evidence type="ECO:0000313" key="6">
    <source>
        <dbReference type="Proteomes" id="UP000298616"/>
    </source>
</evidence>
<dbReference type="Pfam" id="PF13412">
    <property type="entry name" value="HTH_24"/>
    <property type="match status" value="1"/>
</dbReference>
<evidence type="ECO:0000256" key="1">
    <source>
        <dbReference type="ARBA" id="ARBA00023015"/>
    </source>
</evidence>
<evidence type="ECO:0000259" key="4">
    <source>
        <dbReference type="PROSITE" id="PS50956"/>
    </source>
</evidence>
<keyword evidence="6" id="KW-1185">Reference proteome</keyword>
<dbReference type="InterPro" id="IPR019887">
    <property type="entry name" value="Tscrpt_reg_AsnC/Lrp_C"/>
</dbReference>
<reference evidence="5 6" key="1">
    <citation type="submission" date="2018-04" db="EMBL/GenBank/DDBJ databases">
        <title>Complete genome uncultured novel isolate.</title>
        <authorList>
            <person name="Merlino G."/>
        </authorList>
    </citation>
    <scope>NUCLEOTIDE SEQUENCE [LARGE SCALE GENOMIC DNA]</scope>
    <source>
        <strain evidence="6">R1DC9</strain>
    </source>
</reference>
<dbReference type="PRINTS" id="PR00033">
    <property type="entry name" value="HTHASNC"/>
</dbReference>
<evidence type="ECO:0000313" key="5">
    <source>
        <dbReference type="EMBL" id="QCK13622.1"/>
    </source>
</evidence>
<dbReference type="InterPro" id="IPR011008">
    <property type="entry name" value="Dimeric_a/b-barrel"/>
</dbReference>
<evidence type="ECO:0000256" key="3">
    <source>
        <dbReference type="ARBA" id="ARBA00023163"/>
    </source>
</evidence>
<dbReference type="InterPro" id="IPR000485">
    <property type="entry name" value="AsnC-type_HTH_dom"/>
</dbReference>
<dbReference type="InterPro" id="IPR011991">
    <property type="entry name" value="ArsR-like_HTH"/>
</dbReference>
<dbReference type="GO" id="GO:0043200">
    <property type="term" value="P:response to amino acid"/>
    <property type="evidence" value="ECO:0007669"/>
    <property type="project" value="TreeGrafter"/>
</dbReference>
<keyword evidence="3" id="KW-0804">Transcription</keyword>
<dbReference type="GO" id="GO:0006355">
    <property type="term" value="P:regulation of DNA-templated transcription"/>
    <property type="evidence" value="ECO:0007669"/>
    <property type="project" value="UniProtKB-ARBA"/>
</dbReference>
<organism evidence="5 6">
    <name type="scientific">Mangrovivirga cuniculi</name>
    <dbReference type="NCBI Taxonomy" id="2715131"/>
    <lineage>
        <taxon>Bacteria</taxon>
        <taxon>Pseudomonadati</taxon>
        <taxon>Bacteroidota</taxon>
        <taxon>Cytophagia</taxon>
        <taxon>Cytophagales</taxon>
        <taxon>Mangrovivirgaceae</taxon>
        <taxon>Mangrovivirga</taxon>
    </lineage>
</organism>
<dbReference type="CDD" id="cd00090">
    <property type="entry name" value="HTH_ARSR"/>
    <property type="match status" value="1"/>
</dbReference>
<keyword evidence="1" id="KW-0805">Transcription regulation</keyword>
<dbReference type="AlphaFoldDB" id="A0A4D7JM09"/>
<dbReference type="PROSITE" id="PS50956">
    <property type="entry name" value="HTH_ASNC_2"/>
    <property type="match status" value="1"/>
</dbReference>
<keyword evidence="2" id="KW-0238">DNA-binding</keyword>
<dbReference type="Pfam" id="PF01037">
    <property type="entry name" value="AsnC_trans_reg"/>
    <property type="match status" value="1"/>
</dbReference>
<proteinExistence type="predicted"/>
<dbReference type="Gene3D" id="3.30.70.920">
    <property type="match status" value="1"/>
</dbReference>
<dbReference type="SMART" id="SM00344">
    <property type="entry name" value="HTH_ASNC"/>
    <property type="match status" value="1"/>
</dbReference>
<protein>
    <submittedName>
        <fullName evidence="5">AsnC family transcriptional regulator</fullName>
    </submittedName>
</protein>
<dbReference type="SUPFAM" id="SSF54909">
    <property type="entry name" value="Dimeric alpha+beta barrel"/>
    <property type="match status" value="1"/>
</dbReference>
<dbReference type="InterPro" id="IPR036390">
    <property type="entry name" value="WH_DNA-bd_sf"/>
</dbReference>
<evidence type="ECO:0000256" key="2">
    <source>
        <dbReference type="ARBA" id="ARBA00023125"/>
    </source>
</evidence>
<dbReference type="Proteomes" id="UP000298616">
    <property type="component" value="Chromosome"/>
</dbReference>
<dbReference type="GO" id="GO:0005829">
    <property type="term" value="C:cytosol"/>
    <property type="evidence" value="ECO:0007669"/>
    <property type="project" value="TreeGrafter"/>
</dbReference>
<feature type="domain" description="HTH asnC-type" evidence="4">
    <location>
        <begin position="3"/>
        <end position="64"/>
    </location>
</feature>
<dbReference type="InterPro" id="IPR036388">
    <property type="entry name" value="WH-like_DNA-bd_sf"/>
</dbReference>
<dbReference type="PANTHER" id="PTHR30154">
    <property type="entry name" value="LEUCINE-RESPONSIVE REGULATORY PROTEIN"/>
    <property type="match status" value="1"/>
</dbReference>
<sequence length="156" mass="18006">MKLDLTDLRILNALQQNGKLTMKELAASMGLSITPVYERIKYLEKQKYIKKYVALVDRKKIGKEILAFASVTLTSHQRPMIEQFEKEVLPLKEVMECYHMAGVMDYLLKVCVDDMDAYQKFVVNKLAVMENIAQVHSWFILDDIKTDTAVPIHIPD</sequence>